<dbReference type="Proteomes" id="UP000050795">
    <property type="component" value="Unassembled WGS sequence"/>
</dbReference>
<keyword evidence="3" id="KW-1185">Reference proteome</keyword>
<dbReference type="GO" id="GO:0003924">
    <property type="term" value="F:GTPase activity"/>
    <property type="evidence" value="ECO:0007669"/>
    <property type="project" value="InterPro"/>
</dbReference>
<reference evidence="4" key="2">
    <citation type="submission" date="2023-11" db="UniProtKB">
        <authorList>
            <consortium name="WormBaseParasite"/>
        </authorList>
    </citation>
    <scope>IDENTIFICATION</scope>
</reference>
<dbReference type="Gene3D" id="3.40.50.300">
    <property type="entry name" value="P-loop containing nucleotide triphosphate hydrolases"/>
    <property type="match status" value="1"/>
</dbReference>
<dbReference type="InterPro" id="IPR001806">
    <property type="entry name" value="Small_GTPase"/>
</dbReference>
<dbReference type="GO" id="GO:0005525">
    <property type="term" value="F:GTP binding"/>
    <property type="evidence" value="ECO:0007669"/>
    <property type="project" value="InterPro"/>
</dbReference>
<evidence type="ECO:0000256" key="2">
    <source>
        <dbReference type="ARBA" id="ARBA00022741"/>
    </source>
</evidence>
<dbReference type="PRINTS" id="PR00449">
    <property type="entry name" value="RASTRNSFRMNG"/>
</dbReference>
<dbReference type="PROSITE" id="PS51421">
    <property type="entry name" value="RAS"/>
    <property type="match status" value="1"/>
</dbReference>
<sequence>MIISYGKLDVVNLVVVVFDVTDAESFSTAKSRVSEYRKQASEISVPIVLVGSKIDLGFRRVIDKNKAQKFADELNVPYFETSAKEAVGIEAPFLYLIKEYYQLYTDSVQRYQILI</sequence>
<dbReference type="Pfam" id="PF00071">
    <property type="entry name" value="Ras"/>
    <property type="match status" value="1"/>
</dbReference>
<accession>A0AA85IZZ3</accession>
<dbReference type="AlphaFoldDB" id="A0AA85IZZ3"/>
<evidence type="ECO:0000256" key="1">
    <source>
        <dbReference type="ARBA" id="ARBA00006270"/>
    </source>
</evidence>
<dbReference type="SUPFAM" id="SSF52540">
    <property type="entry name" value="P-loop containing nucleoside triphosphate hydrolases"/>
    <property type="match status" value="1"/>
</dbReference>
<dbReference type="SMART" id="SM00175">
    <property type="entry name" value="RAB"/>
    <property type="match status" value="1"/>
</dbReference>
<keyword evidence="2" id="KW-0547">Nucleotide-binding</keyword>
<proteinExistence type="inferred from homology"/>
<evidence type="ECO:0000313" key="3">
    <source>
        <dbReference type="Proteomes" id="UP000050795"/>
    </source>
</evidence>
<dbReference type="SMART" id="SM00173">
    <property type="entry name" value="RAS"/>
    <property type="match status" value="1"/>
</dbReference>
<organism evidence="3 4">
    <name type="scientific">Trichobilharzia regenti</name>
    <name type="common">Nasal bird schistosome</name>
    <dbReference type="NCBI Taxonomy" id="157069"/>
    <lineage>
        <taxon>Eukaryota</taxon>
        <taxon>Metazoa</taxon>
        <taxon>Spiralia</taxon>
        <taxon>Lophotrochozoa</taxon>
        <taxon>Platyhelminthes</taxon>
        <taxon>Trematoda</taxon>
        <taxon>Digenea</taxon>
        <taxon>Strigeidida</taxon>
        <taxon>Schistosomatoidea</taxon>
        <taxon>Schistosomatidae</taxon>
        <taxon>Trichobilharzia</taxon>
    </lineage>
</organism>
<dbReference type="WBParaSite" id="TREG1_114190.1">
    <property type="protein sequence ID" value="TREG1_114190.1"/>
    <property type="gene ID" value="TREG1_114190"/>
</dbReference>
<name>A0AA85IZZ3_TRIRE</name>
<protein>
    <submittedName>
        <fullName evidence="4">Uncharacterized protein</fullName>
    </submittedName>
</protein>
<dbReference type="PROSITE" id="PS51419">
    <property type="entry name" value="RAB"/>
    <property type="match status" value="1"/>
</dbReference>
<dbReference type="InterPro" id="IPR027417">
    <property type="entry name" value="P-loop_NTPase"/>
</dbReference>
<comment type="similarity">
    <text evidence="1">Belongs to the small GTPase superfamily. Rab family.</text>
</comment>
<evidence type="ECO:0000313" key="4">
    <source>
        <dbReference type="WBParaSite" id="TREG1_114190.1"/>
    </source>
</evidence>
<dbReference type="PANTHER" id="PTHR47978">
    <property type="match status" value="1"/>
</dbReference>
<reference evidence="3" key="1">
    <citation type="submission" date="2022-06" db="EMBL/GenBank/DDBJ databases">
        <authorList>
            <person name="Berger JAMES D."/>
            <person name="Berger JAMES D."/>
        </authorList>
    </citation>
    <scope>NUCLEOTIDE SEQUENCE [LARGE SCALE GENOMIC DNA]</scope>
</reference>